<keyword evidence="6" id="KW-0418">Kinase</keyword>
<protein>
    <submittedName>
        <fullName evidence="6">Calcium-dependent protein kinase 3 (PfCDPK3)</fullName>
    </submittedName>
</protein>
<proteinExistence type="predicted"/>
<evidence type="ECO:0000256" key="1">
    <source>
        <dbReference type="ARBA" id="ARBA00022723"/>
    </source>
</evidence>
<dbReference type="SMART" id="SM00054">
    <property type="entry name" value="EFh"/>
    <property type="match status" value="3"/>
</dbReference>
<keyword evidence="6" id="KW-0808">Transferase</keyword>
<feature type="domain" description="EF-hand" evidence="5">
    <location>
        <begin position="931"/>
        <end position="966"/>
    </location>
</feature>
<organism evidence="6 7">
    <name type="scientific">Durusdinium trenchii</name>
    <dbReference type="NCBI Taxonomy" id="1381693"/>
    <lineage>
        <taxon>Eukaryota</taxon>
        <taxon>Sar</taxon>
        <taxon>Alveolata</taxon>
        <taxon>Dinophyceae</taxon>
        <taxon>Suessiales</taxon>
        <taxon>Symbiodiniaceae</taxon>
        <taxon>Durusdinium</taxon>
    </lineage>
</organism>
<comment type="caution">
    <text evidence="6">The sequence shown here is derived from an EMBL/GenBank/DDBJ whole genome shotgun (WGS) entry which is preliminary data.</text>
</comment>
<dbReference type="InterPro" id="IPR011992">
    <property type="entry name" value="EF-hand-dom_pair"/>
</dbReference>
<dbReference type="Pfam" id="PF13499">
    <property type="entry name" value="EF-hand_7"/>
    <property type="match status" value="1"/>
</dbReference>
<evidence type="ECO:0000256" key="4">
    <source>
        <dbReference type="SAM" id="SignalP"/>
    </source>
</evidence>
<dbReference type="InterPro" id="IPR011009">
    <property type="entry name" value="Kinase-like_dom_sf"/>
</dbReference>
<dbReference type="InterPro" id="IPR039647">
    <property type="entry name" value="EF_hand_pair_protein_CML-like"/>
</dbReference>
<feature type="chain" id="PRO_5046845979" evidence="4">
    <location>
        <begin position="21"/>
        <end position="1120"/>
    </location>
</feature>
<dbReference type="SUPFAM" id="SSF47473">
    <property type="entry name" value="EF-hand"/>
    <property type="match status" value="1"/>
</dbReference>
<gene>
    <name evidence="6" type="ORF">SCF082_LOCUS10675</name>
</gene>
<keyword evidence="7" id="KW-1185">Reference proteome</keyword>
<sequence length="1120" mass="124591">MTSWPAVLLLSFAGGEYCTTSRCASTSSDSKKHQDKLNKGAVGLLSCSRQQIWKSGLAQRLAALSARALSPVASGIVVQRAGHRCVSSDVGLISVAMRIPKVLEDSMKQQCRGKLCPRALPWGSSRQREKLRENERVETVMDRNAGAAASERAEAAASQGGGDWFAGCVPLACLGQEEDLRQVLKMLFWRSLGRDLSGVQALSPSSLDSEIRVVRLFGPQPPGPLPLKPLDEEVFEDLGRGPFDVVAVTDKPERAHALVASLKWPLRLRLLQPPAEERPWRYRWFDSERYLLSYVTRLTRAGLGDRLVIYSDAFDTAFLDCQRNLNKVLEELKRPIFFGVEFDLYPAGLFGYPAAAAGSHSRARLNTDQLRKKPMPRCREVRFVELIWEPRPADDHEPCLAWSEVGGLMSSGSESAQPVAGEYLNGGFYGGRAADLEVALRKLLHLQGRLPEVNARGEAYQNHGKTHQYLWNQYLIEHPEQVTLDYGGAFVVNLARRSISPRQFGKDEMGSIKSVLFQKAVCFIHANAGGFADMTFHLLRVAHLLKADSTRWAGFQSQQELEEAAQRGLQADKSKADRLSVDLSLCFRGFPLAPVWQGLLSYLFLVTPYNAATFNGMQFFIARPLERTPQLATFEIVALQRGIVQTRRETGRAKPPNGTHEFEGRNRFDTQVFQMDLRSGDCLAWRCFQRCDLTFAELETQAFGESPPSQRLGTWSGLGKDLVAEILSRVRSGNFSFNDADWRHISDMAKDLIRGLLRMSEIERVSAKQALFDQWIIQTAPVLRAPLKQKYFENMRKYVGFNKFKQATLQIIVSQLEPEIAKPLIDTFMWIDSSGEGHIDAAEIEAGMKRAGWTEIEIPEDLEEMVNSLDADGSGEIGLGEFVASILDLQVYAREETCWAVFRIYDQDGDGLIGNTDVYNILNNGQPEEAISAHECRELIKEADEDGDKRISFAEFLNMMKGVSGNKKEKKKGSGQEFDIQIDMMDDLANINTEHEAENAFNSTEDENPLSQAAERLSQDAALSLQELPHLEAVEEAMAKVEHTTPAEDVLPAEDAVPKADIPPAEEVAPADDIAPVEDVEGVADMAPEDVAQVDDVAPMQGNTVEEEVAPTSESEHLLR</sequence>
<dbReference type="PROSITE" id="PS50222">
    <property type="entry name" value="EF_HAND_2"/>
    <property type="match status" value="3"/>
</dbReference>
<dbReference type="SUPFAM" id="SSF56112">
    <property type="entry name" value="Protein kinase-like (PK-like)"/>
    <property type="match status" value="1"/>
</dbReference>
<dbReference type="Gene3D" id="1.10.510.10">
    <property type="entry name" value="Transferase(Phosphotransferase) domain 1"/>
    <property type="match status" value="1"/>
</dbReference>
<evidence type="ECO:0000256" key="2">
    <source>
        <dbReference type="ARBA" id="ARBA00022737"/>
    </source>
</evidence>
<keyword evidence="4" id="KW-0732">Signal</keyword>
<evidence type="ECO:0000313" key="6">
    <source>
        <dbReference type="EMBL" id="CAK9010438.1"/>
    </source>
</evidence>
<keyword evidence="2" id="KW-0677">Repeat</keyword>
<dbReference type="PANTHER" id="PTHR10891">
    <property type="entry name" value="EF-HAND CALCIUM-BINDING DOMAIN CONTAINING PROTEIN"/>
    <property type="match status" value="1"/>
</dbReference>
<feature type="signal peptide" evidence="4">
    <location>
        <begin position="1"/>
        <end position="20"/>
    </location>
</feature>
<dbReference type="CDD" id="cd00051">
    <property type="entry name" value="EFh"/>
    <property type="match status" value="2"/>
</dbReference>
<name>A0ABP0J7Q7_9DINO</name>
<evidence type="ECO:0000259" key="5">
    <source>
        <dbReference type="PROSITE" id="PS50222"/>
    </source>
</evidence>
<dbReference type="PROSITE" id="PS00018">
    <property type="entry name" value="EF_HAND_1"/>
    <property type="match status" value="4"/>
</dbReference>
<feature type="domain" description="EF-hand" evidence="5">
    <location>
        <begin position="857"/>
        <end position="892"/>
    </location>
</feature>
<evidence type="ECO:0000256" key="3">
    <source>
        <dbReference type="ARBA" id="ARBA00022837"/>
    </source>
</evidence>
<dbReference type="GO" id="GO:0016301">
    <property type="term" value="F:kinase activity"/>
    <property type="evidence" value="ECO:0007669"/>
    <property type="project" value="UniProtKB-KW"/>
</dbReference>
<dbReference type="InterPro" id="IPR018247">
    <property type="entry name" value="EF_Hand_1_Ca_BS"/>
</dbReference>
<keyword evidence="3" id="KW-0106">Calcium</keyword>
<dbReference type="EMBL" id="CAXAMM010006269">
    <property type="protein sequence ID" value="CAK9010438.1"/>
    <property type="molecule type" value="Genomic_DNA"/>
</dbReference>
<accession>A0ABP0J7Q7</accession>
<evidence type="ECO:0000313" key="7">
    <source>
        <dbReference type="Proteomes" id="UP001642464"/>
    </source>
</evidence>
<dbReference type="Proteomes" id="UP001642464">
    <property type="component" value="Unassembled WGS sequence"/>
</dbReference>
<dbReference type="Gene3D" id="1.10.238.10">
    <property type="entry name" value="EF-hand"/>
    <property type="match status" value="2"/>
</dbReference>
<reference evidence="6 7" key="1">
    <citation type="submission" date="2024-02" db="EMBL/GenBank/DDBJ databases">
        <authorList>
            <person name="Chen Y."/>
            <person name="Shah S."/>
            <person name="Dougan E. K."/>
            <person name="Thang M."/>
            <person name="Chan C."/>
        </authorList>
    </citation>
    <scope>NUCLEOTIDE SEQUENCE [LARGE SCALE GENOMIC DNA]</scope>
</reference>
<keyword evidence="1" id="KW-0479">Metal-binding</keyword>
<dbReference type="InterPro" id="IPR002048">
    <property type="entry name" value="EF_hand_dom"/>
</dbReference>
<feature type="domain" description="EF-hand" evidence="5">
    <location>
        <begin position="893"/>
        <end position="928"/>
    </location>
</feature>